<feature type="domain" description="NADPH-dependent FMN reductase-like" evidence="3">
    <location>
        <begin position="3"/>
        <end position="127"/>
    </location>
</feature>
<dbReference type="AlphaFoldDB" id="A0A0W8F8A2"/>
<evidence type="ECO:0000259" key="3">
    <source>
        <dbReference type="Pfam" id="PF03358"/>
    </source>
</evidence>
<comment type="caution">
    <text evidence="4">The sequence shown here is derived from an EMBL/GenBank/DDBJ whole genome shotgun (WGS) entry which is preliminary data.</text>
</comment>
<name>A0A0W8F8A2_9ZZZZ</name>
<dbReference type="GO" id="GO:0016491">
    <property type="term" value="F:oxidoreductase activity"/>
    <property type="evidence" value="ECO:0007669"/>
    <property type="project" value="InterPro"/>
</dbReference>
<reference evidence="4" key="1">
    <citation type="journal article" date="2015" name="Proc. Natl. Acad. Sci. U.S.A.">
        <title>Networks of energetic and metabolic interactions define dynamics in microbial communities.</title>
        <authorList>
            <person name="Embree M."/>
            <person name="Liu J.K."/>
            <person name="Al-Bassam M.M."/>
            <person name="Zengler K."/>
        </authorList>
    </citation>
    <scope>NUCLEOTIDE SEQUENCE</scope>
</reference>
<evidence type="ECO:0000256" key="1">
    <source>
        <dbReference type="ARBA" id="ARBA00022630"/>
    </source>
</evidence>
<evidence type="ECO:0000256" key="2">
    <source>
        <dbReference type="ARBA" id="ARBA00022643"/>
    </source>
</evidence>
<dbReference type="InterPro" id="IPR005025">
    <property type="entry name" value="FMN_Rdtase-like_dom"/>
</dbReference>
<dbReference type="InterPro" id="IPR051796">
    <property type="entry name" value="ISF_SsuE-like"/>
</dbReference>
<proteinExistence type="predicted"/>
<sequence length="217" mass="24239">MGRVIAINGSPRKNWNTATLLENALRGAESAGAKTDLVYLYDLDYRGCTSCFACKLKDGKSYGICAMNDDLTPILQRIAEADAFILGSPVYLGTATGEMRSFLERLVFPYLVYDREHSSLFPKKISTAFIYTMGADEKGAKEMGFDVQIRLTELVLKWIFGASETLLVTDTLQFDDYAKYVSSAVDPAEKARRHHEVFPEDCRKAYDLGMRIAQAGR</sequence>
<evidence type="ECO:0000313" key="4">
    <source>
        <dbReference type="EMBL" id="KUG16802.1"/>
    </source>
</evidence>
<dbReference type="InterPro" id="IPR029039">
    <property type="entry name" value="Flavoprotein-like_sf"/>
</dbReference>
<accession>A0A0W8F8A2</accession>
<gene>
    <name evidence="4" type="ORF">ASZ90_013540</name>
</gene>
<keyword evidence="1" id="KW-0285">Flavoprotein</keyword>
<dbReference type="SUPFAM" id="SSF52218">
    <property type="entry name" value="Flavoproteins"/>
    <property type="match status" value="1"/>
</dbReference>
<dbReference type="Gene3D" id="3.40.50.360">
    <property type="match status" value="1"/>
</dbReference>
<protein>
    <submittedName>
        <fullName evidence="4">Iron-sulfur flavoprotein</fullName>
    </submittedName>
</protein>
<organism evidence="4">
    <name type="scientific">hydrocarbon metagenome</name>
    <dbReference type="NCBI Taxonomy" id="938273"/>
    <lineage>
        <taxon>unclassified sequences</taxon>
        <taxon>metagenomes</taxon>
        <taxon>ecological metagenomes</taxon>
    </lineage>
</organism>
<dbReference type="Pfam" id="PF03358">
    <property type="entry name" value="FMN_red"/>
    <property type="match status" value="1"/>
</dbReference>
<dbReference type="EMBL" id="LNQE01001480">
    <property type="protein sequence ID" value="KUG16802.1"/>
    <property type="molecule type" value="Genomic_DNA"/>
</dbReference>
<keyword evidence="2" id="KW-0288">FMN</keyword>
<dbReference type="PANTHER" id="PTHR43278:SF2">
    <property type="entry name" value="IRON-SULFUR FLAVOPROTEIN"/>
    <property type="match status" value="1"/>
</dbReference>
<dbReference type="PANTHER" id="PTHR43278">
    <property type="entry name" value="NAD(P)H-DEPENDENT FMN-CONTAINING OXIDOREDUCTASE YWQN-RELATED"/>
    <property type="match status" value="1"/>
</dbReference>